<evidence type="ECO:0000313" key="5">
    <source>
        <dbReference type="Ensembl" id="ENSACLP00000030076.2"/>
    </source>
</evidence>
<keyword evidence="2" id="KW-0472">Membrane</keyword>
<evidence type="ECO:0000256" key="2">
    <source>
        <dbReference type="SAM" id="Phobius"/>
    </source>
</evidence>
<reference evidence="5 6" key="1">
    <citation type="submission" date="2018-05" db="EMBL/GenBank/DDBJ databases">
        <authorList>
            <person name="Datahose"/>
        </authorList>
    </citation>
    <scope>NUCLEOTIDE SEQUENCE</scope>
</reference>
<dbReference type="InterPro" id="IPR009003">
    <property type="entry name" value="Peptidase_S1_PA"/>
</dbReference>
<keyword evidence="3" id="KW-0732">Signal</keyword>
<feature type="chain" id="PRO_5044275433" description="Peptidase S1 domain-containing protein" evidence="3">
    <location>
        <begin position="18"/>
        <end position="107"/>
    </location>
</feature>
<evidence type="ECO:0000256" key="1">
    <source>
        <dbReference type="ARBA" id="ARBA00023157"/>
    </source>
</evidence>
<evidence type="ECO:0000313" key="6">
    <source>
        <dbReference type="Proteomes" id="UP000265100"/>
    </source>
</evidence>
<feature type="transmembrane region" description="Helical" evidence="2">
    <location>
        <begin position="87"/>
        <end position="106"/>
    </location>
</feature>
<dbReference type="PANTHER" id="PTHR24253">
    <property type="entry name" value="TRANSMEMBRANE PROTEASE SERINE"/>
    <property type="match status" value="1"/>
</dbReference>
<keyword evidence="1" id="KW-1015">Disulfide bond</keyword>
<feature type="signal peptide" evidence="3">
    <location>
        <begin position="1"/>
        <end position="17"/>
    </location>
</feature>
<dbReference type="PANTHER" id="PTHR24253:SF176">
    <property type="entry name" value="CORIN, ISOFORM B"/>
    <property type="match status" value="1"/>
</dbReference>
<dbReference type="Proteomes" id="UP000265100">
    <property type="component" value="Chromosome 3"/>
</dbReference>
<dbReference type="STRING" id="8154.ENSACLP00000030076"/>
<organism evidence="5 6">
    <name type="scientific">Astatotilapia calliptera</name>
    <name type="common">Eastern happy</name>
    <name type="synonym">Chromis callipterus</name>
    <dbReference type="NCBI Taxonomy" id="8154"/>
    <lineage>
        <taxon>Eukaryota</taxon>
        <taxon>Metazoa</taxon>
        <taxon>Chordata</taxon>
        <taxon>Craniata</taxon>
        <taxon>Vertebrata</taxon>
        <taxon>Euteleostomi</taxon>
        <taxon>Actinopterygii</taxon>
        <taxon>Neopterygii</taxon>
        <taxon>Teleostei</taxon>
        <taxon>Neoteleostei</taxon>
        <taxon>Acanthomorphata</taxon>
        <taxon>Ovalentaria</taxon>
        <taxon>Cichlomorphae</taxon>
        <taxon>Cichliformes</taxon>
        <taxon>Cichlidae</taxon>
        <taxon>African cichlids</taxon>
        <taxon>Pseudocrenilabrinae</taxon>
        <taxon>Haplochromini</taxon>
        <taxon>Astatotilapia</taxon>
    </lineage>
</organism>
<evidence type="ECO:0000256" key="3">
    <source>
        <dbReference type="SAM" id="SignalP"/>
    </source>
</evidence>
<protein>
    <recommendedName>
        <fullName evidence="4">Peptidase S1 domain-containing protein</fullName>
    </recommendedName>
</protein>
<dbReference type="InterPro" id="IPR043504">
    <property type="entry name" value="Peptidase_S1_PA_chymotrypsin"/>
</dbReference>
<reference evidence="5" key="3">
    <citation type="submission" date="2025-08" db="UniProtKB">
        <authorList>
            <consortium name="Ensembl"/>
        </authorList>
    </citation>
    <scope>IDENTIFICATION</scope>
</reference>
<evidence type="ECO:0000259" key="4">
    <source>
        <dbReference type="Pfam" id="PF00089"/>
    </source>
</evidence>
<reference evidence="6" key="2">
    <citation type="submission" date="2023-03" db="EMBL/GenBank/DDBJ databases">
        <authorList>
            <consortium name="Wellcome Sanger Institute Data Sharing"/>
        </authorList>
    </citation>
    <scope>NUCLEOTIDE SEQUENCE [LARGE SCALE GENOMIC DNA]</scope>
</reference>
<dbReference type="OMA" id="CEFIKAY"/>
<keyword evidence="6" id="KW-1185">Reference proteome</keyword>
<dbReference type="GO" id="GO:0004252">
    <property type="term" value="F:serine-type endopeptidase activity"/>
    <property type="evidence" value="ECO:0007669"/>
    <property type="project" value="InterPro"/>
</dbReference>
<dbReference type="InterPro" id="IPR001254">
    <property type="entry name" value="Trypsin_dom"/>
</dbReference>
<sequence length="107" mass="11628">IHCLNVISLLLSACGRAVKNSRIIEGQDATPGSWPWHAIVVTYGPYGYDQCGGSLITNQWVLTSAQCLPSRYAYHQQTALSTMGPAAGSPVLVMIIVSYKILIYLLM</sequence>
<proteinExistence type="predicted"/>
<keyword evidence="2" id="KW-0812">Transmembrane</keyword>
<dbReference type="SUPFAM" id="SSF50494">
    <property type="entry name" value="Trypsin-like serine proteases"/>
    <property type="match status" value="1"/>
</dbReference>
<dbReference type="AlphaFoldDB" id="A0A3P8QLL7"/>
<dbReference type="Ensembl" id="ENSACLT00000030785.2">
    <property type="protein sequence ID" value="ENSACLP00000030076.2"/>
    <property type="gene ID" value="ENSACLG00000020377.2"/>
</dbReference>
<dbReference type="GO" id="GO:0006508">
    <property type="term" value="P:proteolysis"/>
    <property type="evidence" value="ECO:0007669"/>
    <property type="project" value="InterPro"/>
</dbReference>
<reference evidence="5" key="4">
    <citation type="submission" date="2025-09" db="UniProtKB">
        <authorList>
            <consortium name="Ensembl"/>
        </authorList>
    </citation>
    <scope>IDENTIFICATION</scope>
</reference>
<dbReference type="Pfam" id="PF00089">
    <property type="entry name" value="Trypsin"/>
    <property type="match status" value="1"/>
</dbReference>
<dbReference type="Gene3D" id="2.40.10.10">
    <property type="entry name" value="Trypsin-like serine proteases"/>
    <property type="match status" value="2"/>
</dbReference>
<name>A0A3P8QLL7_ASTCA</name>
<accession>A0A3P8QLL7</accession>
<feature type="domain" description="Peptidase S1" evidence="4">
    <location>
        <begin position="23"/>
        <end position="74"/>
    </location>
</feature>
<keyword evidence="2" id="KW-1133">Transmembrane helix</keyword>